<comment type="subcellular location">
    <subcellularLocation>
        <location evidence="2">Secreted</location>
        <location evidence="2">Extracellular space</location>
        <location evidence="2">Extracellular matrix</location>
    </subcellularLocation>
</comment>
<evidence type="ECO:0000256" key="9">
    <source>
        <dbReference type="ARBA" id="ARBA00023030"/>
    </source>
</evidence>
<dbReference type="InterPro" id="IPR015615">
    <property type="entry name" value="TGF-beta-rel"/>
</dbReference>
<organism evidence="19 20">
    <name type="scientific">Branchiostoma floridae</name>
    <name type="common">Florida lancelet</name>
    <name type="synonym">Amphioxus</name>
    <dbReference type="NCBI Taxonomy" id="7739"/>
    <lineage>
        <taxon>Eukaryota</taxon>
        <taxon>Metazoa</taxon>
        <taxon>Chordata</taxon>
        <taxon>Cephalochordata</taxon>
        <taxon>Leptocardii</taxon>
        <taxon>Amphioxiformes</taxon>
        <taxon>Branchiostomatidae</taxon>
        <taxon>Branchiostoma</taxon>
    </lineage>
</organism>
<evidence type="ECO:0000313" key="19">
    <source>
        <dbReference type="Proteomes" id="UP000001554"/>
    </source>
</evidence>
<feature type="disulfide bond" description="Interchain" evidence="15">
    <location>
        <position position="379"/>
    </location>
</feature>
<dbReference type="Proteomes" id="UP000001554">
    <property type="component" value="Chromosome 1"/>
</dbReference>
<dbReference type="InterPro" id="IPR016319">
    <property type="entry name" value="TGF-beta"/>
</dbReference>
<dbReference type="GO" id="GO:0051781">
    <property type="term" value="P:positive regulation of cell division"/>
    <property type="evidence" value="ECO:0007669"/>
    <property type="project" value="UniProtKB-KW"/>
</dbReference>
<evidence type="ECO:0000256" key="11">
    <source>
        <dbReference type="ARBA" id="ARBA00023180"/>
    </source>
</evidence>
<accession>A0A9J7MAN7</accession>
<evidence type="ECO:0000256" key="8">
    <source>
        <dbReference type="ARBA" id="ARBA00022729"/>
    </source>
</evidence>
<keyword evidence="5" id="KW-0964">Secreted</keyword>
<evidence type="ECO:0000256" key="17">
    <source>
        <dbReference type="SAM" id="SignalP"/>
    </source>
</evidence>
<dbReference type="GO" id="GO:0005160">
    <property type="term" value="F:transforming growth factor beta receptor binding"/>
    <property type="evidence" value="ECO:0007669"/>
    <property type="project" value="InterPro"/>
</dbReference>
<sequence length="414" mass="46707">MRPLVGYMFSGLVLMNAVVSSSANCRLDIGEYKKRRIHAVKGQILSKLGMSDSPTDPGPAQTPEDVMAVYNQTRDLLAEQSLQREALCTDWVKDEYYGRTVTRFPAVPNWPPKGDKDHMYENLRQEKRFSLFFKFDVQSLYQNVSDVTEAELRIYQVPNPMADLPEQRIELHQLLPPINGNGSPRQRYLGSDVVKTRDKGWLSFVVTNTVREWLINPASNLGLELTVHCAGQTFDANLGELTSDTPEVLETLIAGTPEAEAIDDGRGDTAQVDSPQKKEPHLLVFTKRPPPETHSRRKRSLDSSYCFKKPKEPNCCLRELYIDFQRDLGWKWIHAPKGYNANFCAGSCPYLWSTDSQVTHSTIIGLYSTLNPHASASPCCVPSELEPLTILYYQGRKPRIEQLSSMVVTSCKCS</sequence>
<dbReference type="PRINTS" id="PR01426">
    <property type="entry name" value="TGFBETA3"/>
</dbReference>
<evidence type="ECO:0000256" key="6">
    <source>
        <dbReference type="ARBA" id="ARBA00022530"/>
    </source>
</evidence>
<dbReference type="GO" id="GO:0042127">
    <property type="term" value="P:regulation of cell population proliferation"/>
    <property type="evidence" value="ECO:0000318"/>
    <property type="project" value="GO_Central"/>
</dbReference>
<dbReference type="GO" id="GO:0005615">
    <property type="term" value="C:extracellular space"/>
    <property type="evidence" value="ECO:0000318"/>
    <property type="project" value="GO_Central"/>
</dbReference>
<evidence type="ECO:0000256" key="10">
    <source>
        <dbReference type="ARBA" id="ARBA00023157"/>
    </source>
</evidence>
<dbReference type="GeneID" id="118430343"/>
<evidence type="ECO:0000256" key="1">
    <source>
        <dbReference type="ARBA" id="ARBA00003972"/>
    </source>
</evidence>
<dbReference type="Gene3D" id="2.10.90.10">
    <property type="entry name" value="Cystine-knot cytokines"/>
    <property type="match status" value="1"/>
</dbReference>
<evidence type="ECO:0000256" key="16">
    <source>
        <dbReference type="RuleBase" id="RU000354"/>
    </source>
</evidence>
<evidence type="ECO:0000256" key="2">
    <source>
        <dbReference type="ARBA" id="ARBA00004498"/>
    </source>
</evidence>
<dbReference type="GO" id="GO:0005125">
    <property type="term" value="F:cytokine activity"/>
    <property type="evidence" value="ECO:0000318"/>
    <property type="project" value="GO_Central"/>
</dbReference>
<dbReference type="PROSITE" id="PS51362">
    <property type="entry name" value="TGF_BETA_2"/>
    <property type="match status" value="1"/>
</dbReference>
<evidence type="ECO:0000256" key="14">
    <source>
        <dbReference type="ARBA" id="ARBA00046153"/>
    </source>
</evidence>
<feature type="disulfide bond" evidence="15">
    <location>
        <begin position="306"/>
        <end position="316"/>
    </location>
</feature>
<name>A0A9J7MAN7_BRAFL</name>
<evidence type="ECO:0000256" key="5">
    <source>
        <dbReference type="ARBA" id="ARBA00022525"/>
    </source>
</evidence>
<dbReference type="AlphaFoldDB" id="A0A9J7MAN7"/>
<dbReference type="OrthoDB" id="6092228at2759"/>
<dbReference type="PROSITE" id="PS00250">
    <property type="entry name" value="TGF_BETA_1"/>
    <property type="match status" value="1"/>
</dbReference>
<comment type="function">
    <text evidence="1">Transforming growth factor beta-3 proprotein: Precursor of the Latency-associated peptide (LAP) and Transforming growth factor beta-3 (TGF-beta-3) chains, which constitute the regulatory and active subunit of TGF-beta-3, respectively.</text>
</comment>
<proteinExistence type="inferred from homology"/>
<evidence type="ECO:0000256" key="15">
    <source>
        <dbReference type="PIRSR" id="PIRSR001787-1"/>
    </source>
</evidence>
<dbReference type="RefSeq" id="XP_035697082.1">
    <property type="nucleotide sequence ID" value="XM_035841189.1"/>
</dbReference>
<dbReference type="InterPro" id="IPR015618">
    <property type="entry name" value="TGFB3"/>
</dbReference>
<feature type="domain" description="TGF-beta family profile" evidence="18">
    <location>
        <begin position="296"/>
        <end position="414"/>
    </location>
</feature>
<dbReference type="CDD" id="cd13753">
    <property type="entry name" value="TGF_beta_TGFbeta1_2_3"/>
    <property type="match status" value="1"/>
</dbReference>
<dbReference type="OMA" id="RIELYQX"/>
<dbReference type="RefSeq" id="XP_035697074.1">
    <property type="nucleotide sequence ID" value="XM_035841181.1"/>
</dbReference>
<keyword evidence="7" id="KW-0165">Cleavage on pair of basic residues</keyword>
<dbReference type="PIRSF" id="PIRSF001787">
    <property type="entry name" value="TGF-beta"/>
    <property type="match status" value="1"/>
</dbReference>
<dbReference type="Pfam" id="PF00019">
    <property type="entry name" value="TGF_beta"/>
    <property type="match status" value="1"/>
</dbReference>
<feature type="disulfide bond" evidence="15">
    <location>
        <begin position="348"/>
        <end position="413"/>
    </location>
</feature>
<keyword evidence="6" id="KW-0272">Extracellular matrix</keyword>
<dbReference type="SUPFAM" id="SSF57501">
    <property type="entry name" value="Cystine-knot cytokines"/>
    <property type="match status" value="1"/>
</dbReference>
<reference evidence="19" key="1">
    <citation type="journal article" date="2020" name="Nat. Ecol. Evol.">
        <title>Deeply conserved synteny resolves early events in vertebrate evolution.</title>
        <authorList>
            <person name="Simakov O."/>
            <person name="Marletaz F."/>
            <person name="Yue J.X."/>
            <person name="O'Connell B."/>
            <person name="Jenkins J."/>
            <person name="Brandt A."/>
            <person name="Calef R."/>
            <person name="Tung C.H."/>
            <person name="Huang T.K."/>
            <person name="Schmutz J."/>
            <person name="Satoh N."/>
            <person name="Yu J.K."/>
            <person name="Putnam N.H."/>
            <person name="Green R.E."/>
            <person name="Rokhsar D.S."/>
        </authorList>
    </citation>
    <scope>NUCLEOTIDE SEQUENCE [LARGE SCALE GENOMIC DNA]</scope>
    <source>
        <strain evidence="19">S238N-H82</strain>
    </source>
</reference>
<evidence type="ECO:0000256" key="4">
    <source>
        <dbReference type="ARBA" id="ARBA00013681"/>
    </source>
</evidence>
<evidence type="ECO:0000259" key="18">
    <source>
        <dbReference type="PROSITE" id="PS51362"/>
    </source>
</evidence>
<dbReference type="Gene3D" id="2.60.120.970">
    <property type="match status" value="1"/>
</dbReference>
<dbReference type="SMART" id="SM00204">
    <property type="entry name" value="TGFB"/>
    <property type="match status" value="1"/>
</dbReference>
<keyword evidence="19" id="KW-1185">Reference proteome</keyword>
<dbReference type="InterPro" id="IPR029034">
    <property type="entry name" value="Cystine-knot_cytokine"/>
</dbReference>
<feature type="disulfide bond" evidence="15">
    <location>
        <begin position="344"/>
        <end position="411"/>
    </location>
</feature>
<dbReference type="KEGG" id="bfo:118430343"/>
<comment type="function">
    <text evidence="13">Required to maintain the Transforming growth factor beta-3 (TGF-beta-3) chain in a latent state during storage in extracellular matrix. Associates non-covalently with TGF-beta-3 and regulates its activation via interaction with 'milieu molecules', such as LTBP1 and LRRC32/GARP, that control activation of TGF-beta-3. Interaction with integrins results in distortion of the Latency-associated peptide chain and subsequent release of the active TGF-beta-3.</text>
</comment>
<feature type="disulfide bond" evidence="15">
    <location>
        <begin position="315"/>
        <end position="380"/>
    </location>
</feature>
<dbReference type="InterPro" id="IPR001839">
    <property type="entry name" value="TGF-b_C"/>
</dbReference>
<gene>
    <name evidence="20 21" type="primary">LOC118430343</name>
</gene>
<evidence type="ECO:0000313" key="20">
    <source>
        <dbReference type="RefSeq" id="XP_035697074.1"/>
    </source>
</evidence>
<comment type="function">
    <text evidence="14">Transforming growth factor beta-3: Multifunctional protein that regulates embryogenesis and cell differentiation and is required in various processes such as secondary palate development. Activation into mature form follows different steps: following cleavage of the proprotein in the Golgi apparatus, Latency-associated peptide (LAP) and Transforming growth factor beta-3 (TGF-beta-3) chains remain non-covalently linked rendering TGF-beta-3 inactive during storage in extracellular matrix. At the same time, LAP chain interacts with 'milieu molecules', such as LTBP1 and LRRC32/GARP that control activation of TGF-beta-3 and maintain it in a latent state during storage in extracellular milieus. TGF-beta-3 is released from LAP by integrins: integrin-binding results in distortion of the LAP chain and subsequent release of the active TGF-beta-3. Once activated following release of LAP, TGF-beta-3 acts by binding to TGF-beta receptors (TGFBR1 and TGFBR2), which transduce signal.</text>
</comment>
<dbReference type="InterPro" id="IPR017948">
    <property type="entry name" value="TGFb_CS"/>
</dbReference>
<feature type="signal peptide" evidence="17">
    <location>
        <begin position="1"/>
        <end position="23"/>
    </location>
</feature>
<comment type="similarity">
    <text evidence="3 16">Belongs to the TGF-beta family.</text>
</comment>
<dbReference type="PRINTS" id="PR01423">
    <property type="entry name" value="TGFBETA"/>
</dbReference>
<dbReference type="FunFam" id="2.10.90.10:FF:000004">
    <property type="entry name" value="Transforming growth factor beta"/>
    <property type="match status" value="1"/>
</dbReference>
<evidence type="ECO:0000256" key="13">
    <source>
        <dbReference type="ARBA" id="ARBA00045988"/>
    </source>
</evidence>
<dbReference type="PANTHER" id="PTHR11848:SF33">
    <property type="entry name" value="TGF-BETA FAMILY PROFILE DOMAIN-CONTAINING PROTEIN"/>
    <property type="match status" value="1"/>
</dbReference>
<dbReference type="PANTHER" id="PTHR11848">
    <property type="entry name" value="TGF-BETA FAMILY"/>
    <property type="match status" value="1"/>
</dbReference>
<dbReference type="GO" id="GO:0007179">
    <property type="term" value="P:transforming growth factor beta receptor signaling pathway"/>
    <property type="evidence" value="ECO:0000318"/>
    <property type="project" value="GO_Central"/>
</dbReference>
<evidence type="ECO:0000256" key="7">
    <source>
        <dbReference type="ARBA" id="ARBA00022685"/>
    </source>
</evidence>
<evidence type="ECO:0000313" key="21">
    <source>
        <dbReference type="RefSeq" id="XP_035697082.1"/>
    </source>
</evidence>
<dbReference type="GO" id="GO:0008083">
    <property type="term" value="F:growth factor activity"/>
    <property type="evidence" value="ECO:0007669"/>
    <property type="project" value="UniProtKB-KW"/>
</dbReference>
<keyword evidence="11" id="KW-0325">Glycoprotein</keyword>
<evidence type="ECO:0000256" key="3">
    <source>
        <dbReference type="ARBA" id="ARBA00006656"/>
    </source>
</evidence>
<feature type="chain" id="PRO_5044699030" description="Transforming growth factor beta-3 proprotein" evidence="17">
    <location>
        <begin position="24"/>
        <end position="414"/>
    </location>
</feature>
<evidence type="ECO:0000256" key="12">
    <source>
        <dbReference type="ARBA" id="ARBA00023246"/>
    </source>
</evidence>
<dbReference type="Pfam" id="PF00688">
    <property type="entry name" value="TGFb_propeptide"/>
    <property type="match status" value="1"/>
</dbReference>
<keyword evidence="9 16" id="KW-0339">Growth factor</keyword>
<reference evidence="20 21" key="2">
    <citation type="submission" date="2025-04" db="UniProtKB">
        <authorList>
            <consortium name="RefSeq"/>
        </authorList>
    </citation>
    <scope>IDENTIFICATION</scope>
    <source>
        <strain evidence="20 21">S238N-H82</strain>
        <tissue evidence="20 21">Testes</tissue>
    </source>
</reference>
<dbReference type="InterPro" id="IPR001111">
    <property type="entry name" value="TGF-b_propeptide"/>
</dbReference>
<keyword evidence="8 17" id="KW-0732">Signal</keyword>
<keyword evidence="12" id="KW-0497">Mitogen</keyword>
<protein>
    <recommendedName>
        <fullName evidence="4">Transforming growth factor beta-3 proprotein</fullName>
    </recommendedName>
</protein>
<keyword evidence="10 15" id="KW-1015">Disulfide bond</keyword>